<dbReference type="Gene3D" id="3.30.420.10">
    <property type="entry name" value="Ribonuclease H-like superfamily/Ribonuclease H"/>
    <property type="match status" value="1"/>
</dbReference>
<dbReference type="OrthoDB" id="448399at2759"/>
<dbReference type="InterPro" id="IPR036397">
    <property type="entry name" value="RNaseH_sf"/>
</dbReference>
<feature type="domain" description="Exonuclease" evidence="5">
    <location>
        <begin position="61"/>
        <end position="252"/>
    </location>
</feature>
<protein>
    <recommendedName>
        <fullName evidence="5">Exonuclease domain-containing protein</fullName>
    </recommendedName>
</protein>
<keyword evidence="2" id="KW-0378">Hydrolase</keyword>
<dbReference type="InterPro" id="IPR012337">
    <property type="entry name" value="RNaseH-like_sf"/>
</dbReference>
<comment type="caution">
    <text evidence="6">The sequence shown here is derived from an EMBL/GenBank/DDBJ whole genome shotgun (WGS) entry which is preliminary data.</text>
</comment>
<dbReference type="AlphaFoldDB" id="A0A8J5XHE9"/>
<dbReference type="SUPFAM" id="SSF53098">
    <property type="entry name" value="Ribonuclease H-like"/>
    <property type="match status" value="1"/>
</dbReference>
<dbReference type="Proteomes" id="UP000751190">
    <property type="component" value="Unassembled WGS sequence"/>
</dbReference>
<evidence type="ECO:0000256" key="1">
    <source>
        <dbReference type="ARBA" id="ARBA00022722"/>
    </source>
</evidence>
<dbReference type="Pfam" id="PF00929">
    <property type="entry name" value="RNase_T"/>
    <property type="match status" value="1"/>
</dbReference>
<dbReference type="SMART" id="SM00479">
    <property type="entry name" value="EXOIII"/>
    <property type="match status" value="1"/>
</dbReference>
<evidence type="ECO:0000256" key="3">
    <source>
        <dbReference type="ARBA" id="ARBA00022839"/>
    </source>
</evidence>
<dbReference type="PANTHER" id="PTHR23044:SF61">
    <property type="entry name" value="3'-5' EXORIBONUCLEASE 1-RELATED"/>
    <property type="match status" value="1"/>
</dbReference>
<name>A0A8J5XHE9_DIALT</name>
<dbReference type="InterPro" id="IPR051274">
    <property type="entry name" value="3-5_Exoribonuclease"/>
</dbReference>
<evidence type="ECO:0000313" key="6">
    <source>
        <dbReference type="EMBL" id="KAG8468956.1"/>
    </source>
</evidence>
<dbReference type="CDD" id="cd06133">
    <property type="entry name" value="ERI-1_3'hExo_like"/>
    <property type="match status" value="1"/>
</dbReference>
<dbReference type="InterPro" id="IPR013520">
    <property type="entry name" value="Ribonucl_H"/>
</dbReference>
<keyword evidence="3" id="KW-0269">Exonuclease</keyword>
<sequence length="341" mass="36358">MLAMRLLLLAGVDATACHLRTAASRAASHRRALCTMVRGAPSSAPSGAPPLPPLPASALQTLLVLDVEATCDQPQRAPHEIIEWPVVAVDAATAMPIAEFHRYVRPTEVPQLSPFCQKLTGIAQADVDAASTLDVVLAEFDEWIADLGLVDRATGTHLQRWALATDGPWDLNSFLARECARKGIDERAHLRQYVNIRKAFVRSHKLRTLRGCSLDAQLSRIGLKFEGRPHSGRDDARNIARVLCWMLRRRSVHCLSINEAADPAVPGRYIALSYGVGGGVGGTLVVRGPKKARGKKAKAERAADEAARERALGEAPPTAAVPGPDSGGLVVTAEPAVAGAA</sequence>
<evidence type="ECO:0000313" key="7">
    <source>
        <dbReference type="Proteomes" id="UP000751190"/>
    </source>
</evidence>
<accession>A0A8J5XHE9</accession>
<organism evidence="6 7">
    <name type="scientific">Diacronema lutheri</name>
    <name type="common">Unicellular marine alga</name>
    <name type="synonym">Monochrysis lutheri</name>
    <dbReference type="NCBI Taxonomy" id="2081491"/>
    <lineage>
        <taxon>Eukaryota</taxon>
        <taxon>Haptista</taxon>
        <taxon>Haptophyta</taxon>
        <taxon>Pavlovophyceae</taxon>
        <taxon>Pavlovales</taxon>
        <taxon>Pavlovaceae</taxon>
        <taxon>Diacronema</taxon>
    </lineage>
</organism>
<evidence type="ECO:0000256" key="2">
    <source>
        <dbReference type="ARBA" id="ARBA00022801"/>
    </source>
</evidence>
<evidence type="ECO:0000256" key="4">
    <source>
        <dbReference type="SAM" id="MobiDB-lite"/>
    </source>
</evidence>
<feature type="compositionally biased region" description="Basic and acidic residues" evidence="4">
    <location>
        <begin position="297"/>
        <end position="312"/>
    </location>
</feature>
<feature type="region of interest" description="Disordered" evidence="4">
    <location>
        <begin position="291"/>
        <end position="328"/>
    </location>
</feature>
<dbReference type="PANTHER" id="PTHR23044">
    <property type="entry name" value="3'-5' EXONUCLEASE ERI1-RELATED"/>
    <property type="match status" value="1"/>
</dbReference>
<dbReference type="InterPro" id="IPR047201">
    <property type="entry name" value="ERI-1_3'hExo-like"/>
</dbReference>
<reference evidence="6" key="1">
    <citation type="submission" date="2021-05" db="EMBL/GenBank/DDBJ databases">
        <title>The genome of the haptophyte Pavlova lutheri (Diacronema luteri, Pavlovales) - a model for lipid biosynthesis in eukaryotic algae.</title>
        <authorList>
            <person name="Hulatt C.J."/>
            <person name="Posewitz M.C."/>
        </authorList>
    </citation>
    <scope>NUCLEOTIDE SEQUENCE</scope>
    <source>
        <strain evidence="6">NIVA-4/92</strain>
    </source>
</reference>
<evidence type="ECO:0000259" key="5">
    <source>
        <dbReference type="SMART" id="SM00479"/>
    </source>
</evidence>
<dbReference type="EMBL" id="JAGTXO010000003">
    <property type="protein sequence ID" value="KAG8468956.1"/>
    <property type="molecule type" value="Genomic_DNA"/>
</dbReference>
<dbReference type="GO" id="GO:0003676">
    <property type="term" value="F:nucleic acid binding"/>
    <property type="evidence" value="ECO:0007669"/>
    <property type="project" value="InterPro"/>
</dbReference>
<gene>
    <name evidence="6" type="ORF">KFE25_007474</name>
</gene>
<proteinExistence type="predicted"/>
<dbReference type="GO" id="GO:0000175">
    <property type="term" value="F:3'-5'-RNA exonuclease activity"/>
    <property type="evidence" value="ECO:0007669"/>
    <property type="project" value="InterPro"/>
</dbReference>
<keyword evidence="1" id="KW-0540">Nuclease</keyword>
<keyword evidence="7" id="KW-1185">Reference proteome</keyword>